<keyword evidence="3" id="KW-1185">Reference proteome</keyword>
<dbReference type="Proteomes" id="UP000434582">
    <property type="component" value="Unassembled WGS sequence"/>
</dbReference>
<dbReference type="AlphaFoldDB" id="A0A7X2D4L0"/>
<dbReference type="Pfam" id="PF10123">
    <property type="entry name" value="Mu-like_Pro"/>
    <property type="match status" value="1"/>
</dbReference>
<proteinExistence type="predicted"/>
<feature type="region of interest" description="Disordered" evidence="1">
    <location>
        <begin position="1"/>
        <end position="32"/>
    </location>
</feature>
<accession>A0A7X2D4L0</accession>
<evidence type="ECO:0000256" key="1">
    <source>
        <dbReference type="SAM" id="MobiDB-lite"/>
    </source>
</evidence>
<dbReference type="InterPro" id="IPR012106">
    <property type="entry name" value="Phage_Mu_Gp1"/>
</dbReference>
<protein>
    <recommendedName>
        <fullName evidence="4">Mu-like prophage I protein</fullName>
    </recommendedName>
</protein>
<evidence type="ECO:0000313" key="2">
    <source>
        <dbReference type="EMBL" id="MQX38544.1"/>
    </source>
</evidence>
<gene>
    <name evidence="2" type="ORF">GHC57_18705</name>
</gene>
<sequence length="332" mass="36206">MQRTRRESAPRGHAGGRSEPATGSADAPLDGDALMTRPTLAHHLVALNASADTVPSDIHLLPRGVFKGRDGRGPYRMPDPAKVIAATQAHQKGAKLPVDFDHQLEYQRDGDTVRAAGWIDGLRADDDGLFGRVEWTPAAARMIADREYRYVSPVFLHSRAGDILRLCSVSLTNKPNLDLIALNTERRPMSSPDPQDLLRPLRDQLGLLQDAEPVAVMAALSDALGLSPETAASSAAPDPRQWVPIGEYRRVVQELNAVDNRLSSHMAERYVETLVEGGHLLPFQRDWAVALCRADKDALDTFVAEVAPQTQALFKTLTTPQVTGPARRGDTV</sequence>
<dbReference type="PIRSF" id="PIRSF016624">
    <property type="entry name" value="Mu_prophg_I"/>
    <property type="match status" value="1"/>
</dbReference>
<comment type="caution">
    <text evidence="2">The sequence shown here is derived from an EMBL/GenBank/DDBJ whole genome shotgun (WGS) entry which is preliminary data.</text>
</comment>
<evidence type="ECO:0008006" key="4">
    <source>
        <dbReference type="Google" id="ProtNLM"/>
    </source>
</evidence>
<organism evidence="2 3">
    <name type="scientific">Roseospira navarrensis</name>
    <dbReference type="NCBI Taxonomy" id="140058"/>
    <lineage>
        <taxon>Bacteria</taxon>
        <taxon>Pseudomonadati</taxon>
        <taxon>Pseudomonadota</taxon>
        <taxon>Alphaproteobacteria</taxon>
        <taxon>Rhodospirillales</taxon>
        <taxon>Rhodospirillaceae</taxon>
        <taxon>Roseospira</taxon>
    </lineage>
</organism>
<feature type="compositionally biased region" description="Basic and acidic residues" evidence="1">
    <location>
        <begin position="1"/>
        <end position="10"/>
    </location>
</feature>
<evidence type="ECO:0000313" key="3">
    <source>
        <dbReference type="Proteomes" id="UP000434582"/>
    </source>
</evidence>
<reference evidence="2 3" key="1">
    <citation type="submission" date="2019-10" db="EMBL/GenBank/DDBJ databases">
        <title>Draft whole-genome sequence of the purple nonsulfur photosynthetic bacterium Roseospira navarrensis DSM 15114.</title>
        <authorList>
            <person name="Kyndt J.A."/>
            <person name="Meyer T.E."/>
        </authorList>
    </citation>
    <scope>NUCLEOTIDE SEQUENCE [LARGE SCALE GENOMIC DNA]</scope>
    <source>
        <strain evidence="2 3">DSM 15114</strain>
    </source>
</reference>
<name>A0A7X2D4L0_9PROT</name>
<dbReference type="OrthoDB" id="7306769at2"/>
<dbReference type="EMBL" id="WIVE01000125">
    <property type="protein sequence ID" value="MQX38544.1"/>
    <property type="molecule type" value="Genomic_DNA"/>
</dbReference>
<feature type="non-terminal residue" evidence="2">
    <location>
        <position position="332"/>
    </location>
</feature>